<dbReference type="Proteomes" id="UP001597417">
    <property type="component" value="Unassembled WGS sequence"/>
</dbReference>
<feature type="region of interest" description="Disordered" evidence="1">
    <location>
        <begin position="29"/>
        <end position="53"/>
    </location>
</feature>
<dbReference type="RefSeq" id="WP_378270840.1">
    <property type="nucleotide sequence ID" value="NZ_JBHUKR010000024.1"/>
</dbReference>
<gene>
    <name evidence="2" type="ORF">ACFSXZ_37175</name>
</gene>
<keyword evidence="3" id="KW-1185">Reference proteome</keyword>
<protein>
    <recommendedName>
        <fullName evidence="4">Small CPxCG-related zinc finger protein</fullName>
    </recommendedName>
</protein>
<evidence type="ECO:0008006" key="4">
    <source>
        <dbReference type="Google" id="ProtNLM"/>
    </source>
</evidence>
<organism evidence="2 3">
    <name type="scientific">Amycolatopsis pigmentata</name>
    <dbReference type="NCBI Taxonomy" id="450801"/>
    <lineage>
        <taxon>Bacteria</taxon>
        <taxon>Bacillati</taxon>
        <taxon>Actinomycetota</taxon>
        <taxon>Actinomycetes</taxon>
        <taxon>Pseudonocardiales</taxon>
        <taxon>Pseudonocardiaceae</taxon>
        <taxon>Amycolatopsis</taxon>
    </lineage>
</organism>
<reference evidence="3" key="1">
    <citation type="journal article" date="2019" name="Int. J. Syst. Evol. Microbiol.">
        <title>The Global Catalogue of Microorganisms (GCM) 10K type strain sequencing project: providing services to taxonomists for standard genome sequencing and annotation.</title>
        <authorList>
            <consortium name="The Broad Institute Genomics Platform"/>
            <consortium name="The Broad Institute Genome Sequencing Center for Infectious Disease"/>
            <person name="Wu L."/>
            <person name="Ma J."/>
        </authorList>
    </citation>
    <scope>NUCLEOTIDE SEQUENCE [LARGE SCALE GENOMIC DNA]</scope>
    <source>
        <strain evidence="3">CGMCC 4.7645</strain>
    </source>
</reference>
<accession>A0ABW5G5R4</accession>
<sequence length="53" mass="5905">MSASEEPEGGEAACWLDLVCPECGRMWEDSPAKRPERCPHCDAPLDRRDAEDS</sequence>
<evidence type="ECO:0000313" key="2">
    <source>
        <dbReference type="EMBL" id="MFD2421975.1"/>
    </source>
</evidence>
<evidence type="ECO:0000256" key="1">
    <source>
        <dbReference type="SAM" id="MobiDB-lite"/>
    </source>
</evidence>
<evidence type="ECO:0000313" key="3">
    <source>
        <dbReference type="Proteomes" id="UP001597417"/>
    </source>
</evidence>
<proteinExistence type="predicted"/>
<name>A0ABW5G5R4_9PSEU</name>
<comment type="caution">
    <text evidence="2">The sequence shown here is derived from an EMBL/GenBank/DDBJ whole genome shotgun (WGS) entry which is preliminary data.</text>
</comment>
<dbReference type="EMBL" id="JBHUKR010000024">
    <property type="protein sequence ID" value="MFD2421975.1"/>
    <property type="molecule type" value="Genomic_DNA"/>
</dbReference>